<dbReference type="Proteomes" id="UP001589734">
    <property type="component" value="Unassembled WGS sequence"/>
</dbReference>
<dbReference type="RefSeq" id="WP_379684042.1">
    <property type="nucleotide sequence ID" value="NZ_JBHLYW010000005.1"/>
</dbReference>
<sequence length="237" mass="28342">MKIKLYPEFNDVFTDETLKGIFYPLCSLTLEKYPNKIFHFISSNGLWIDEDYETKENRFNYTLFDIEENKYKFNGNIKLYKGSEKAKNIFGELQIDFENNGKVYLENKTKTEDYIETQKQNLNIQTDDEFDADYYIQTFYEFSINKLNYELNNGFGLFRSKMEKYWSKPDKQSPIIYDETTDELKGTLHHYDKPKIEEIEKFEVIGKIIGFEFFTDGNDTVLFYNNTDKILCANFYS</sequence>
<evidence type="ECO:0000313" key="1">
    <source>
        <dbReference type="EMBL" id="MFC0076321.1"/>
    </source>
</evidence>
<protein>
    <submittedName>
        <fullName evidence="1">Uncharacterized protein</fullName>
    </submittedName>
</protein>
<keyword evidence="2" id="KW-1185">Reference proteome</keyword>
<accession>A0ABV6BLL6</accession>
<dbReference type="EMBL" id="JBHLYW010000005">
    <property type="protein sequence ID" value="MFC0076321.1"/>
    <property type="molecule type" value="Genomic_DNA"/>
</dbReference>
<reference evidence="1 2" key="1">
    <citation type="submission" date="2024-09" db="EMBL/GenBank/DDBJ databases">
        <authorList>
            <person name="Sun Q."/>
            <person name="Mori K."/>
        </authorList>
    </citation>
    <scope>NUCLEOTIDE SEQUENCE [LARGE SCALE GENOMIC DNA]</scope>
    <source>
        <strain evidence="1 2">CGMCC 1.12926</strain>
    </source>
</reference>
<evidence type="ECO:0000313" key="2">
    <source>
        <dbReference type="Proteomes" id="UP001589734"/>
    </source>
</evidence>
<organism evidence="1 2">
    <name type="scientific">Flavobacterium procerum</name>
    <dbReference type="NCBI Taxonomy" id="1455569"/>
    <lineage>
        <taxon>Bacteria</taxon>
        <taxon>Pseudomonadati</taxon>
        <taxon>Bacteroidota</taxon>
        <taxon>Flavobacteriia</taxon>
        <taxon>Flavobacteriales</taxon>
        <taxon>Flavobacteriaceae</taxon>
        <taxon>Flavobacterium</taxon>
    </lineage>
</organism>
<gene>
    <name evidence="1" type="ORF">ACFFLS_04680</name>
</gene>
<proteinExistence type="predicted"/>
<name>A0ABV6BLL6_9FLAO</name>
<comment type="caution">
    <text evidence="1">The sequence shown here is derived from an EMBL/GenBank/DDBJ whole genome shotgun (WGS) entry which is preliminary data.</text>
</comment>